<proteinExistence type="predicted"/>
<name>A0ABD2MU41_9CUCU</name>
<sequence>LCPETKLEDFSEMVKLNITEAQCEKLSTKYPGYSSFKVTLTESSFGKAKNWK</sequence>
<dbReference type="Proteomes" id="UP001516400">
    <property type="component" value="Unassembled WGS sequence"/>
</dbReference>
<dbReference type="AlphaFoldDB" id="A0ABD2MU41"/>
<gene>
    <name evidence="1" type="ORF">HHI36_009026</name>
</gene>
<accession>A0ABD2MU41</accession>
<evidence type="ECO:0000313" key="1">
    <source>
        <dbReference type="EMBL" id="KAL3269971.1"/>
    </source>
</evidence>
<protein>
    <submittedName>
        <fullName evidence="1">Uncharacterized protein</fullName>
    </submittedName>
</protein>
<evidence type="ECO:0000313" key="2">
    <source>
        <dbReference type="Proteomes" id="UP001516400"/>
    </source>
</evidence>
<keyword evidence="2" id="KW-1185">Reference proteome</keyword>
<feature type="non-terminal residue" evidence="1">
    <location>
        <position position="52"/>
    </location>
</feature>
<organism evidence="1 2">
    <name type="scientific">Cryptolaemus montrouzieri</name>
    <dbReference type="NCBI Taxonomy" id="559131"/>
    <lineage>
        <taxon>Eukaryota</taxon>
        <taxon>Metazoa</taxon>
        <taxon>Ecdysozoa</taxon>
        <taxon>Arthropoda</taxon>
        <taxon>Hexapoda</taxon>
        <taxon>Insecta</taxon>
        <taxon>Pterygota</taxon>
        <taxon>Neoptera</taxon>
        <taxon>Endopterygota</taxon>
        <taxon>Coleoptera</taxon>
        <taxon>Polyphaga</taxon>
        <taxon>Cucujiformia</taxon>
        <taxon>Coccinelloidea</taxon>
        <taxon>Coccinellidae</taxon>
        <taxon>Scymninae</taxon>
        <taxon>Scymnini</taxon>
        <taxon>Cryptolaemus</taxon>
    </lineage>
</organism>
<feature type="non-terminal residue" evidence="1">
    <location>
        <position position="1"/>
    </location>
</feature>
<reference evidence="1 2" key="1">
    <citation type="journal article" date="2021" name="BMC Biol.">
        <title>Horizontally acquired antibacterial genes associated with adaptive radiation of ladybird beetles.</title>
        <authorList>
            <person name="Li H.S."/>
            <person name="Tang X.F."/>
            <person name="Huang Y.H."/>
            <person name="Xu Z.Y."/>
            <person name="Chen M.L."/>
            <person name="Du X.Y."/>
            <person name="Qiu B.Y."/>
            <person name="Chen P.T."/>
            <person name="Zhang W."/>
            <person name="Slipinski A."/>
            <person name="Escalona H.E."/>
            <person name="Waterhouse R.M."/>
            <person name="Zwick A."/>
            <person name="Pang H."/>
        </authorList>
    </citation>
    <scope>NUCLEOTIDE SEQUENCE [LARGE SCALE GENOMIC DNA]</scope>
    <source>
        <strain evidence="1">SYSU2018</strain>
    </source>
</reference>
<dbReference type="EMBL" id="JABFTP020000021">
    <property type="protein sequence ID" value="KAL3269971.1"/>
    <property type="molecule type" value="Genomic_DNA"/>
</dbReference>
<comment type="caution">
    <text evidence="1">The sequence shown here is derived from an EMBL/GenBank/DDBJ whole genome shotgun (WGS) entry which is preliminary data.</text>
</comment>